<protein>
    <submittedName>
        <fullName evidence="1">(rape) hypothetical protein</fullName>
    </submittedName>
</protein>
<evidence type="ECO:0000313" key="1">
    <source>
        <dbReference type="EMBL" id="CAF2085988.1"/>
    </source>
</evidence>
<organism evidence="1">
    <name type="scientific">Brassica napus</name>
    <name type="common">Rape</name>
    <dbReference type="NCBI Taxonomy" id="3708"/>
    <lineage>
        <taxon>Eukaryota</taxon>
        <taxon>Viridiplantae</taxon>
        <taxon>Streptophyta</taxon>
        <taxon>Embryophyta</taxon>
        <taxon>Tracheophyta</taxon>
        <taxon>Spermatophyta</taxon>
        <taxon>Magnoliopsida</taxon>
        <taxon>eudicotyledons</taxon>
        <taxon>Gunneridae</taxon>
        <taxon>Pentapetalae</taxon>
        <taxon>rosids</taxon>
        <taxon>malvids</taxon>
        <taxon>Brassicales</taxon>
        <taxon>Brassicaceae</taxon>
        <taxon>Brassiceae</taxon>
        <taxon>Brassica</taxon>
    </lineage>
</organism>
<dbReference type="EMBL" id="HG994360">
    <property type="protein sequence ID" value="CAF2085988.1"/>
    <property type="molecule type" value="Genomic_DNA"/>
</dbReference>
<dbReference type="AlphaFoldDB" id="A0A816SIX2"/>
<sequence>MIINRKCESWKINLVVMESLYHLKLGESYYFSTKYSRSVLMECSCDLDGSGSQVCEWDGTFCSSVCTIYTILRLIYFGSVL</sequence>
<reference evidence="1" key="1">
    <citation type="submission" date="2021-01" db="EMBL/GenBank/DDBJ databases">
        <authorList>
            <consortium name="Genoscope - CEA"/>
            <person name="William W."/>
        </authorList>
    </citation>
    <scope>NUCLEOTIDE SEQUENCE</scope>
</reference>
<gene>
    <name evidence="1" type="ORF">DARMORV10_A06P22740.1</name>
</gene>
<proteinExistence type="predicted"/>
<name>A0A816SIX2_BRANA</name>
<dbReference type="Proteomes" id="UP001295469">
    <property type="component" value="Chromosome A06"/>
</dbReference>
<accession>A0A816SIX2</accession>